<gene>
    <name evidence="9" type="ORF">YP76_22180</name>
</gene>
<evidence type="ECO:0000259" key="8">
    <source>
        <dbReference type="PROSITE" id="PS51085"/>
    </source>
</evidence>
<evidence type="ECO:0000256" key="1">
    <source>
        <dbReference type="ARBA" id="ARBA00010914"/>
    </source>
</evidence>
<dbReference type="Proteomes" id="UP000033874">
    <property type="component" value="Unassembled WGS sequence"/>
</dbReference>
<dbReference type="STRING" id="56193.YP76_22180"/>
<accession>A0A0M3ANM7</accession>
<dbReference type="GO" id="GO:0046872">
    <property type="term" value="F:metal ion binding"/>
    <property type="evidence" value="ECO:0007669"/>
    <property type="project" value="UniProtKB-KW"/>
</dbReference>
<comment type="caution">
    <text evidence="9">The sequence shown here is derived from an EMBL/GenBank/DDBJ whole genome shotgun (WGS) entry which is preliminary data.</text>
</comment>
<dbReference type="Pfam" id="PF00111">
    <property type="entry name" value="Fer2"/>
    <property type="match status" value="1"/>
</dbReference>
<dbReference type="CDD" id="cd00207">
    <property type="entry name" value="fer2"/>
    <property type="match status" value="1"/>
</dbReference>
<dbReference type="PATRIC" id="fig|56193.3.peg.4664"/>
<keyword evidence="10" id="KW-1185">Reference proteome</keyword>
<dbReference type="GO" id="GO:0051537">
    <property type="term" value="F:2 iron, 2 sulfur cluster binding"/>
    <property type="evidence" value="ECO:0007669"/>
    <property type="project" value="UniProtKB-KW"/>
</dbReference>
<dbReference type="InterPro" id="IPR001055">
    <property type="entry name" value="Adrenodoxin-like"/>
</dbReference>
<reference evidence="9 10" key="1">
    <citation type="submission" date="2015-04" db="EMBL/GenBank/DDBJ databases">
        <title>Genome sequence of aromatic hydrocarbons-degrading Sphingobium chungbukense DJ77.</title>
        <authorList>
            <person name="Kim Y.-C."/>
            <person name="Chae J.-C."/>
        </authorList>
    </citation>
    <scope>NUCLEOTIDE SEQUENCE [LARGE SCALE GENOMIC DNA]</scope>
    <source>
        <strain evidence="9 10">DJ77</strain>
    </source>
</reference>
<proteinExistence type="inferred from homology"/>
<evidence type="ECO:0000256" key="5">
    <source>
        <dbReference type="ARBA" id="ARBA00023014"/>
    </source>
</evidence>
<keyword evidence="4" id="KW-0408">Iron</keyword>
<evidence type="ECO:0000256" key="4">
    <source>
        <dbReference type="ARBA" id="ARBA00023004"/>
    </source>
</evidence>
<organism evidence="9 10">
    <name type="scientific">Sphingobium chungbukense</name>
    <dbReference type="NCBI Taxonomy" id="56193"/>
    <lineage>
        <taxon>Bacteria</taxon>
        <taxon>Pseudomonadati</taxon>
        <taxon>Pseudomonadota</taxon>
        <taxon>Alphaproteobacteria</taxon>
        <taxon>Sphingomonadales</taxon>
        <taxon>Sphingomonadaceae</taxon>
        <taxon>Sphingobium</taxon>
    </lineage>
</organism>
<dbReference type="PROSITE" id="PS51085">
    <property type="entry name" value="2FE2S_FER_2"/>
    <property type="match status" value="1"/>
</dbReference>
<keyword evidence="3" id="KW-0479">Metal-binding</keyword>
<keyword evidence="2" id="KW-0001">2Fe-2S</keyword>
<comment type="cofactor">
    <cofactor evidence="6">
        <name>[2Fe-2S] cluster</name>
        <dbReference type="ChEBI" id="CHEBI:190135"/>
    </cofactor>
</comment>
<dbReference type="InterPro" id="IPR036010">
    <property type="entry name" value="2Fe-2S_ferredoxin-like_sf"/>
</dbReference>
<dbReference type="InterPro" id="IPR012675">
    <property type="entry name" value="Beta-grasp_dom_sf"/>
</dbReference>
<dbReference type="GO" id="GO:0009055">
    <property type="term" value="F:electron transfer activity"/>
    <property type="evidence" value="ECO:0007669"/>
    <property type="project" value="TreeGrafter"/>
</dbReference>
<dbReference type="GO" id="GO:0140647">
    <property type="term" value="P:P450-containing electron transport chain"/>
    <property type="evidence" value="ECO:0007669"/>
    <property type="project" value="InterPro"/>
</dbReference>
<dbReference type="PANTHER" id="PTHR23426:SF65">
    <property type="entry name" value="FERREDOXIN-2, MITOCHONDRIAL"/>
    <property type="match status" value="1"/>
</dbReference>
<keyword evidence="5" id="KW-0411">Iron-sulfur</keyword>
<evidence type="ECO:0000256" key="2">
    <source>
        <dbReference type="ARBA" id="ARBA00022714"/>
    </source>
</evidence>
<dbReference type="SUPFAM" id="SSF54292">
    <property type="entry name" value="2Fe-2S ferredoxin-like"/>
    <property type="match status" value="1"/>
</dbReference>
<evidence type="ECO:0000256" key="6">
    <source>
        <dbReference type="ARBA" id="ARBA00034078"/>
    </source>
</evidence>
<name>A0A0M3ANM7_9SPHN</name>
<feature type="region of interest" description="Disordered" evidence="7">
    <location>
        <begin position="59"/>
        <end position="79"/>
    </location>
</feature>
<evidence type="ECO:0000313" key="10">
    <source>
        <dbReference type="Proteomes" id="UP000033874"/>
    </source>
</evidence>
<dbReference type="EMBL" id="LBIC01000012">
    <property type="protein sequence ID" value="KKW90144.1"/>
    <property type="molecule type" value="Genomic_DNA"/>
</dbReference>
<sequence>MAKISITGTAGETRIIEPQSGLTVMEIIRDAGFDEMIALCGGNCSCATCHVYVDGEVDVGPPGDDEDDLLSSSDKRRDRSRLSCQIIFDETMVGLSVTIANEES</sequence>
<evidence type="ECO:0000256" key="3">
    <source>
        <dbReference type="ARBA" id="ARBA00022723"/>
    </source>
</evidence>
<protein>
    <submittedName>
        <fullName evidence="9">Ferredoxin</fullName>
    </submittedName>
</protein>
<dbReference type="Gene3D" id="3.10.20.30">
    <property type="match status" value="1"/>
</dbReference>
<dbReference type="AlphaFoldDB" id="A0A0M3ANM7"/>
<comment type="similarity">
    <text evidence="1">Belongs to the adrenodoxin/putidaredoxin family.</text>
</comment>
<dbReference type="InterPro" id="IPR001041">
    <property type="entry name" value="2Fe-2S_ferredoxin-type"/>
</dbReference>
<feature type="domain" description="2Fe-2S ferredoxin-type" evidence="8">
    <location>
        <begin position="2"/>
        <end position="103"/>
    </location>
</feature>
<dbReference type="RefSeq" id="WP_046765765.1">
    <property type="nucleotide sequence ID" value="NZ_LBIC01000012.1"/>
</dbReference>
<evidence type="ECO:0000256" key="7">
    <source>
        <dbReference type="SAM" id="MobiDB-lite"/>
    </source>
</evidence>
<evidence type="ECO:0000313" key="9">
    <source>
        <dbReference type="EMBL" id="KKW90144.1"/>
    </source>
</evidence>
<dbReference type="PANTHER" id="PTHR23426">
    <property type="entry name" value="FERREDOXIN/ADRENODOXIN"/>
    <property type="match status" value="1"/>
</dbReference>